<proteinExistence type="predicted"/>
<dbReference type="PROSITE" id="PS51257">
    <property type="entry name" value="PROKAR_LIPOPROTEIN"/>
    <property type="match status" value="1"/>
</dbReference>
<dbReference type="EMBL" id="VIVL01000001">
    <property type="protein sequence ID" value="TWD90989.1"/>
    <property type="molecule type" value="Genomic_DNA"/>
</dbReference>
<protein>
    <recommendedName>
        <fullName evidence="4">Lipoprotein</fullName>
    </recommendedName>
</protein>
<dbReference type="RefSeq" id="WP_145739607.1">
    <property type="nucleotide sequence ID" value="NZ_VIVL01000001.1"/>
</dbReference>
<keyword evidence="1" id="KW-0732">Signal</keyword>
<dbReference type="OrthoDB" id="9154310at2"/>
<evidence type="ECO:0000313" key="2">
    <source>
        <dbReference type="EMBL" id="TWD90989.1"/>
    </source>
</evidence>
<gene>
    <name evidence="2" type="ORF">FB547_101658</name>
</gene>
<reference evidence="2 3" key="1">
    <citation type="submission" date="2019-06" db="EMBL/GenBank/DDBJ databases">
        <title>Sorghum-associated microbial communities from plants grown in Nebraska, USA.</title>
        <authorList>
            <person name="Schachtman D."/>
        </authorList>
    </citation>
    <scope>NUCLEOTIDE SEQUENCE [LARGE SCALE GENOMIC DNA]</scope>
    <source>
        <strain evidence="2 3">T529</strain>
    </source>
</reference>
<sequence>MPSPVSRFRPAIAAAAAFALAACSPTFNWREVPVADDGLVVLLPCKPDRAHRALPLGVESVQVDMAGCETGGATFAVAHASAESPAQAEAWLRAWRAATRSQLGEAQVTEAPAALKRATAAPAPVRLDAQPPRQGAAPVQVLWFAQSKKNGGVSLYQATVLGRPSAPEAVNTFFEGLRLP</sequence>
<dbReference type="Proteomes" id="UP000319722">
    <property type="component" value="Unassembled WGS sequence"/>
</dbReference>
<feature type="signal peptide" evidence="1">
    <location>
        <begin position="1"/>
        <end position="21"/>
    </location>
</feature>
<organism evidence="2 3">
    <name type="scientific">Variovorax beijingensis</name>
    <dbReference type="NCBI Taxonomy" id="2496117"/>
    <lineage>
        <taxon>Bacteria</taxon>
        <taxon>Pseudomonadati</taxon>
        <taxon>Pseudomonadota</taxon>
        <taxon>Betaproteobacteria</taxon>
        <taxon>Burkholderiales</taxon>
        <taxon>Comamonadaceae</taxon>
        <taxon>Variovorax</taxon>
    </lineage>
</organism>
<feature type="chain" id="PRO_5021854276" description="Lipoprotein" evidence="1">
    <location>
        <begin position="22"/>
        <end position="180"/>
    </location>
</feature>
<evidence type="ECO:0008006" key="4">
    <source>
        <dbReference type="Google" id="ProtNLM"/>
    </source>
</evidence>
<dbReference type="AlphaFoldDB" id="A0A561CIH6"/>
<evidence type="ECO:0000313" key="3">
    <source>
        <dbReference type="Proteomes" id="UP000319722"/>
    </source>
</evidence>
<accession>A0A561CIH6</accession>
<evidence type="ECO:0000256" key="1">
    <source>
        <dbReference type="SAM" id="SignalP"/>
    </source>
</evidence>
<comment type="caution">
    <text evidence="2">The sequence shown here is derived from an EMBL/GenBank/DDBJ whole genome shotgun (WGS) entry which is preliminary data.</text>
</comment>
<name>A0A561CIH6_9BURK</name>